<evidence type="ECO:0000313" key="1">
    <source>
        <dbReference type="EMBL" id="EFW17951.1"/>
    </source>
</evidence>
<sequence length="86" mass="9795">MADPYVVAEESDLFVSKLAVRGALFIFPMSRGNAGRKQKSIDLISISRIEQSTTTRKKRLNIRLEAKFSKSRRMKRNMPTGLLSHL</sequence>
<accession>E9D6S9</accession>
<reference evidence="2" key="2">
    <citation type="submission" date="2010-03" db="EMBL/GenBank/DDBJ databases">
        <title>The genome sequence of Coccidioides posadasii strain Silveira.</title>
        <authorList>
            <consortium name="The Broad Institute Genome Sequencing Center for Infectious Disease"/>
            <person name="Neafsey D."/>
            <person name="Orbach M."/>
            <person name="Henn M.R."/>
            <person name="Cole G.T."/>
            <person name="Galgiani J."/>
            <person name="Gardner M.J."/>
            <person name="Kirkland T.N."/>
            <person name="Taylor J.W."/>
            <person name="Young S.K."/>
            <person name="Zeng Q."/>
            <person name="Koehrsen M."/>
            <person name="Alvarado L."/>
            <person name="Berlin A."/>
            <person name="Borenstein D."/>
            <person name="Chapman S.B."/>
            <person name="Chen Z."/>
            <person name="Engels R."/>
            <person name="Freedman E."/>
            <person name="Gellesch M."/>
            <person name="Goldberg J."/>
            <person name="Griggs A."/>
            <person name="Gujja S."/>
            <person name="Heilman E."/>
            <person name="Heiman D."/>
            <person name="Howarth C."/>
            <person name="Jen D."/>
            <person name="Larson L."/>
            <person name="Mehta T."/>
            <person name="Neiman D."/>
            <person name="Park D."/>
            <person name="Pearson M."/>
            <person name="Richards J."/>
            <person name="Roberts A."/>
            <person name="Saif S."/>
            <person name="Shea T."/>
            <person name="Shenoy N."/>
            <person name="Sisk P."/>
            <person name="Stolte C."/>
            <person name="Sykes S."/>
            <person name="Walk T."/>
            <person name="White J."/>
            <person name="Yandava C."/>
            <person name="Haas B."/>
            <person name="Nusbaum C."/>
            <person name="Birren B."/>
        </authorList>
    </citation>
    <scope>NUCLEOTIDE SEQUENCE [LARGE SCALE GENOMIC DNA]</scope>
    <source>
        <strain evidence="2">RMSCC 757 / Silveira</strain>
    </source>
</reference>
<organism evidence="2">
    <name type="scientific">Coccidioides posadasii (strain RMSCC 757 / Silveira)</name>
    <name type="common">Valley fever fungus</name>
    <dbReference type="NCBI Taxonomy" id="443226"/>
    <lineage>
        <taxon>Eukaryota</taxon>
        <taxon>Fungi</taxon>
        <taxon>Dikarya</taxon>
        <taxon>Ascomycota</taxon>
        <taxon>Pezizomycotina</taxon>
        <taxon>Eurotiomycetes</taxon>
        <taxon>Eurotiomycetidae</taxon>
        <taxon>Onygenales</taxon>
        <taxon>Onygenaceae</taxon>
        <taxon>Coccidioides</taxon>
    </lineage>
</organism>
<dbReference type="EMBL" id="GL636493">
    <property type="protein sequence ID" value="EFW17951.1"/>
    <property type="molecule type" value="Genomic_DNA"/>
</dbReference>
<dbReference type="VEuPathDB" id="FungiDB:CPSG_05588"/>
<gene>
    <name evidence="1" type="ORF">CPSG_05588</name>
</gene>
<dbReference type="AlphaFoldDB" id="E9D6S9"/>
<keyword evidence="2" id="KW-1185">Reference proteome</keyword>
<dbReference type="HOGENOM" id="CLU_2497734_0_0_1"/>
<evidence type="ECO:0000313" key="2">
    <source>
        <dbReference type="Proteomes" id="UP000002497"/>
    </source>
</evidence>
<proteinExistence type="predicted"/>
<protein>
    <submittedName>
        <fullName evidence="1">Predicted protein</fullName>
    </submittedName>
</protein>
<reference evidence="2" key="1">
    <citation type="journal article" date="2010" name="Genome Res.">
        <title>Population genomic sequencing of Coccidioides fungi reveals recent hybridization and transposon control.</title>
        <authorList>
            <person name="Neafsey D.E."/>
            <person name="Barker B.M."/>
            <person name="Sharpton T.J."/>
            <person name="Stajich J.E."/>
            <person name="Park D.J."/>
            <person name="Whiston E."/>
            <person name="Hung C.-Y."/>
            <person name="McMahan C."/>
            <person name="White J."/>
            <person name="Sykes S."/>
            <person name="Heiman D."/>
            <person name="Young S."/>
            <person name="Zeng Q."/>
            <person name="Abouelleil A."/>
            <person name="Aftuck L."/>
            <person name="Bessette D."/>
            <person name="Brown A."/>
            <person name="FitzGerald M."/>
            <person name="Lui A."/>
            <person name="Macdonald J.P."/>
            <person name="Priest M."/>
            <person name="Orbach M.J."/>
            <person name="Galgiani J.N."/>
            <person name="Kirkland T.N."/>
            <person name="Cole G.T."/>
            <person name="Birren B.W."/>
            <person name="Henn M.R."/>
            <person name="Taylor J.W."/>
            <person name="Rounsley S.D."/>
        </authorList>
    </citation>
    <scope>NUCLEOTIDE SEQUENCE [LARGE SCALE GENOMIC DNA]</scope>
    <source>
        <strain evidence="2">RMSCC 757 / Silveira</strain>
    </source>
</reference>
<dbReference type="Proteomes" id="UP000002497">
    <property type="component" value="Unassembled WGS sequence"/>
</dbReference>
<name>E9D6S9_COCPS</name>